<dbReference type="InterPro" id="IPR013520">
    <property type="entry name" value="Ribonucl_H"/>
</dbReference>
<dbReference type="AlphaFoldDB" id="A0A7T1AK40"/>
<dbReference type="EMBL" id="CP065383">
    <property type="protein sequence ID" value="QPM67385.1"/>
    <property type="molecule type" value="Genomic_DNA"/>
</dbReference>
<dbReference type="SUPFAM" id="SSF53098">
    <property type="entry name" value="Ribonuclease H-like"/>
    <property type="match status" value="1"/>
</dbReference>
<dbReference type="GO" id="GO:0003676">
    <property type="term" value="F:nucleic acid binding"/>
    <property type="evidence" value="ECO:0007669"/>
    <property type="project" value="InterPro"/>
</dbReference>
<keyword evidence="5" id="KW-1185">Reference proteome</keyword>
<protein>
    <submittedName>
        <fullName evidence="4">DNA polymerase III PolC-type</fullName>
        <ecNumber evidence="4">2.7.7.7</ecNumber>
    </submittedName>
</protein>
<evidence type="ECO:0000313" key="4">
    <source>
        <dbReference type="EMBL" id="QPM67385.1"/>
    </source>
</evidence>
<keyword evidence="4" id="KW-0548">Nucleotidyltransferase</keyword>
<dbReference type="Proteomes" id="UP000594463">
    <property type="component" value="Chromosome"/>
</dbReference>
<comment type="subunit">
    <text evidence="2">DNA polymerase III contains a core (composed of alpha, epsilon and theta chains) that associates with a tau subunit. This core dimerizes to form the POLIII' complex. PolIII' associates with the gamma complex (composed of gamma, delta, delta', psi and chi chains) and with the beta chain to form the complete DNA polymerase III complex.</text>
</comment>
<dbReference type="KEGG" id="alam:RT761_00588"/>
<dbReference type="GO" id="GO:0003887">
    <property type="term" value="F:DNA-directed DNA polymerase activity"/>
    <property type="evidence" value="ECO:0007669"/>
    <property type="project" value="UniProtKB-EC"/>
</dbReference>
<reference evidence="4 5" key="1">
    <citation type="journal article" date="2021" name="Nat. Commun.">
        <title>Isolation of a member of the candidate phylum Atribacteria reveals a unique cell membrane structure.</title>
        <authorList>
            <person name="Taiki K."/>
            <person name="Nobu M.K."/>
            <person name="Kusada H."/>
            <person name="Meng X.-Y."/>
            <person name="Hosoki N."/>
            <person name="Uematsu K."/>
            <person name="Yoshioka H."/>
            <person name="Kamagata Y."/>
            <person name="Tamaki H."/>
        </authorList>
    </citation>
    <scope>NUCLEOTIDE SEQUENCE [LARGE SCALE GENOMIC DNA]</scope>
    <source>
        <strain evidence="4 5">RT761</strain>
    </source>
</reference>
<accession>A0A7T1AK40</accession>
<dbReference type="Gene3D" id="3.30.420.10">
    <property type="entry name" value="Ribonuclease H-like superfamily/Ribonuclease H"/>
    <property type="match status" value="1"/>
</dbReference>
<dbReference type="PANTHER" id="PTHR30231:SF41">
    <property type="entry name" value="DNA POLYMERASE III SUBUNIT EPSILON"/>
    <property type="match status" value="1"/>
</dbReference>
<dbReference type="GO" id="GO:0005829">
    <property type="term" value="C:cytosol"/>
    <property type="evidence" value="ECO:0007669"/>
    <property type="project" value="TreeGrafter"/>
</dbReference>
<sequence length="263" mass="29951">MLKNLILDKPLAFIDVETTGLQPNLDRIVELSILKIYPDGNYEYKNHRMNPGIPIPAEATAIHGITNEDVANEPEFQEYAPNIVCFLEGCDIAGFNVVKFDIPFLEAELRRAGVPFQKRDRKFIDVQILYHILEPRDLKSAYLKYCGKEMELAHTAQGDATAAAEILDKQLEIHQELPKNVEDLHALCQPGLANYADPEGKFIWSNGEIVCHFGKKYFGWTLKQLVSQVPDYLQWMLSSDFSPDVKKIVYDALQGKFPRPKDK</sequence>
<name>A0A7T1AK40_ATRLM</name>
<keyword evidence="4" id="KW-0808">Transferase</keyword>
<dbReference type="RefSeq" id="WP_218112592.1">
    <property type="nucleotide sequence ID" value="NZ_CP065383.1"/>
</dbReference>
<dbReference type="PANTHER" id="PTHR30231">
    <property type="entry name" value="DNA POLYMERASE III SUBUNIT EPSILON"/>
    <property type="match status" value="1"/>
</dbReference>
<comment type="function">
    <text evidence="1">DNA polymerase III is a complex, multichain enzyme responsible for most of the replicative synthesis in bacteria. The epsilon subunit contain the editing function and is a proofreading 3'-5' exonuclease.</text>
</comment>
<dbReference type="FunFam" id="3.30.420.10:FF:000045">
    <property type="entry name" value="3'-5' exonuclease DinG"/>
    <property type="match status" value="1"/>
</dbReference>
<feature type="domain" description="Exonuclease" evidence="3">
    <location>
        <begin position="10"/>
        <end position="176"/>
    </location>
</feature>
<dbReference type="Pfam" id="PF00929">
    <property type="entry name" value="RNase_T"/>
    <property type="match status" value="1"/>
</dbReference>
<dbReference type="EC" id="2.7.7.7" evidence="4"/>
<evidence type="ECO:0000313" key="5">
    <source>
        <dbReference type="Proteomes" id="UP000594463"/>
    </source>
</evidence>
<dbReference type="InterPro" id="IPR012337">
    <property type="entry name" value="RNaseH-like_sf"/>
</dbReference>
<dbReference type="GO" id="GO:0008408">
    <property type="term" value="F:3'-5' exonuclease activity"/>
    <property type="evidence" value="ECO:0007669"/>
    <property type="project" value="TreeGrafter"/>
</dbReference>
<evidence type="ECO:0000259" key="3">
    <source>
        <dbReference type="SMART" id="SM00479"/>
    </source>
</evidence>
<organism evidence="4 5">
    <name type="scientific">Atribacter laminatus</name>
    <dbReference type="NCBI Taxonomy" id="2847778"/>
    <lineage>
        <taxon>Bacteria</taxon>
        <taxon>Pseudomonadati</taxon>
        <taxon>Atribacterota</taxon>
        <taxon>Atribacteria</taxon>
        <taxon>Atribacterales</taxon>
        <taxon>Atribacteraceae</taxon>
        <taxon>Atribacter</taxon>
    </lineage>
</organism>
<dbReference type="InterPro" id="IPR036397">
    <property type="entry name" value="RNaseH_sf"/>
</dbReference>
<evidence type="ECO:0000256" key="1">
    <source>
        <dbReference type="ARBA" id="ARBA00025483"/>
    </source>
</evidence>
<proteinExistence type="predicted"/>
<dbReference type="GO" id="GO:0045004">
    <property type="term" value="P:DNA replication proofreading"/>
    <property type="evidence" value="ECO:0007669"/>
    <property type="project" value="TreeGrafter"/>
</dbReference>
<evidence type="ECO:0000256" key="2">
    <source>
        <dbReference type="ARBA" id="ARBA00026073"/>
    </source>
</evidence>
<dbReference type="SMART" id="SM00479">
    <property type="entry name" value="EXOIII"/>
    <property type="match status" value="1"/>
</dbReference>
<dbReference type="CDD" id="cd06127">
    <property type="entry name" value="DEDDh"/>
    <property type="match status" value="1"/>
</dbReference>
<gene>
    <name evidence="4" type="primary">polC</name>
    <name evidence="4" type="ORF">RT761_00588</name>
</gene>